<dbReference type="Proteomes" id="UP000278542">
    <property type="component" value="Unassembled WGS sequence"/>
</dbReference>
<protein>
    <submittedName>
        <fullName evidence="1">Virus tail fiber assembly protein lambda gpK</fullName>
    </submittedName>
</protein>
<reference evidence="1 2" key="1">
    <citation type="submission" date="2018-10" db="EMBL/GenBank/DDBJ databases">
        <title>Genomic Encyclopedia of Type Strains, Phase IV (KMG-IV): sequencing the most valuable type-strain genomes for metagenomic binning, comparative biology and taxonomic classification.</title>
        <authorList>
            <person name="Goeker M."/>
        </authorList>
    </citation>
    <scope>NUCLEOTIDE SEQUENCE [LARGE SCALE GENOMIC DNA]</scope>
    <source>
        <strain evidence="1 2">DSM 22228</strain>
    </source>
</reference>
<proteinExistence type="predicted"/>
<accession>A0A495RKP1</accession>
<sequence>MKYYKDENNQVYVYEDDLPEFGSYTEIEAINEAGETAIEKIYPDFTVKEGLIAITEDEANSILNPPKSDEDIQAEIVARNTAIQSALTKESNTAISILQDAFDLDMQEEDDEERLKAWKKYRILLSRVDLTIDSAEWPKKPS</sequence>
<dbReference type="InterPro" id="IPR003458">
    <property type="entry name" value="Phage_T4_Gp38_tail_assem"/>
</dbReference>
<name>A0A495RKP1_9GAMM</name>
<dbReference type="Pfam" id="PF02413">
    <property type="entry name" value="Caudo_TAP"/>
    <property type="match status" value="1"/>
</dbReference>
<evidence type="ECO:0000313" key="2">
    <source>
        <dbReference type="Proteomes" id="UP000278542"/>
    </source>
</evidence>
<comment type="caution">
    <text evidence="1">The sequence shown here is derived from an EMBL/GenBank/DDBJ whole genome shotgun (WGS) entry which is preliminary data.</text>
</comment>
<dbReference type="AlphaFoldDB" id="A0A495RKP1"/>
<dbReference type="EMBL" id="RBWY01000001">
    <property type="protein sequence ID" value="RKS87348.1"/>
    <property type="molecule type" value="Genomic_DNA"/>
</dbReference>
<evidence type="ECO:0000313" key="1">
    <source>
        <dbReference type="EMBL" id="RKS87348.1"/>
    </source>
</evidence>
<organism evidence="1 2">
    <name type="scientific">Orbus hercynius</name>
    <dbReference type="NCBI Taxonomy" id="593135"/>
    <lineage>
        <taxon>Bacteria</taxon>
        <taxon>Pseudomonadati</taxon>
        <taxon>Pseudomonadota</taxon>
        <taxon>Gammaproteobacteria</taxon>
        <taxon>Orbales</taxon>
        <taxon>Orbaceae</taxon>
        <taxon>Orbus</taxon>
    </lineage>
</organism>
<dbReference type="RefSeq" id="WP_121144246.1">
    <property type="nucleotide sequence ID" value="NZ_RBWY01000001.1"/>
</dbReference>
<gene>
    <name evidence="1" type="ORF">DES39_0569</name>
</gene>
<dbReference type="OrthoDB" id="8596093at2"/>
<keyword evidence="2" id="KW-1185">Reference proteome</keyword>